<name>A0ABX8WLG1_9HYPH</name>
<gene>
    <name evidence="2" type="ORF">K1X15_07555</name>
</gene>
<organism evidence="2 3">
    <name type="scientific">Devosia salina</name>
    <dbReference type="NCBI Taxonomy" id="2860336"/>
    <lineage>
        <taxon>Bacteria</taxon>
        <taxon>Pseudomonadati</taxon>
        <taxon>Pseudomonadota</taxon>
        <taxon>Alphaproteobacteria</taxon>
        <taxon>Hyphomicrobiales</taxon>
        <taxon>Devosiaceae</taxon>
        <taxon>Devosia</taxon>
    </lineage>
</organism>
<keyword evidence="1" id="KW-0175">Coiled coil</keyword>
<dbReference type="Proteomes" id="UP000825799">
    <property type="component" value="Chromosome"/>
</dbReference>
<evidence type="ECO:0000313" key="2">
    <source>
        <dbReference type="EMBL" id="QYO78392.1"/>
    </source>
</evidence>
<evidence type="ECO:0008006" key="4">
    <source>
        <dbReference type="Google" id="ProtNLM"/>
    </source>
</evidence>
<evidence type="ECO:0000256" key="1">
    <source>
        <dbReference type="SAM" id="Coils"/>
    </source>
</evidence>
<dbReference type="RefSeq" id="WP_220306862.1">
    <property type="nucleotide sequence ID" value="NZ_CP080590.1"/>
</dbReference>
<accession>A0ABX8WLG1</accession>
<reference evidence="2 3" key="1">
    <citation type="submission" date="2021-08" db="EMBL/GenBank/DDBJ databases">
        <title>Devosia salina sp. nov., isolated from the South China Sea sediment.</title>
        <authorList>
            <person name="Zhou Z."/>
        </authorList>
    </citation>
    <scope>NUCLEOTIDE SEQUENCE [LARGE SCALE GENOMIC DNA]</scope>
    <source>
        <strain evidence="2 3">SCS-3</strain>
    </source>
</reference>
<protein>
    <recommendedName>
        <fullName evidence="4">Transposase</fullName>
    </recommendedName>
</protein>
<sequence length="72" mass="8250">MHITDTEMGLAMGFASRIRQDQRAAQAVVAGRDAEINRLRRRIQQLERENGQLIAERAGRHQQRIAAYLAKH</sequence>
<dbReference type="EMBL" id="CP080590">
    <property type="protein sequence ID" value="QYO78392.1"/>
    <property type="molecule type" value="Genomic_DNA"/>
</dbReference>
<evidence type="ECO:0000313" key="3">
    <source>
        <dbReference type="Proteomes" id="UP000825799"/>
    </source>
</evidence>
<keyword evidence="3" id="KW-1185">Reference proteome</keyword>
<feature type="coiled-coil region" evidence="1">
    <location>
        <begin position="29"/>
        <end position="56"/>
    </location>
</feature>
<proteinExistence type="predicted"/>